<dbReference type="RefSeq" id="WP_233338428.1">
    <property type="nucleotide sequence ID" value="NZ_JAJTVO010000002.1"/>
</dbReference>
<organism evidence="1 2">
    <name type="scientific">Segatella copri</name>
    <dbReference type="NCBI Taxonomy" id="165179"/>
    <lineage>
        <taxon>Bacteria</taxon>
        <taxon>Pseudomonadati</taxon>
        <taxon>Bacteroidota</taxon>
        <taxon>Bacteroidia</taxon>
        <taxon>Bacteroidales</taxon>
        <taxon>Prevotellaceae</taxon>
        <taxon>Segatella</taxon>
    </lineage>
</organism>
<protein>
    <submittedName>
        <fullName evidence="1">Uncharacterized protein</fullName>
    </submittedName>
</protein>
<gene>
    <name evidence="1" type="ORF">LYY06_01130</name>
</gene>
<reference evidence="1" key="1">
    <citation type="submission" date="2021-12" db="EMBL/GenBank/DDBJ databases">
        <authorList>
            <person name="Lv X."/>
        </authorList>
    </citation>
    <scope>NUCLEOTIDE SEQUENCE</scope>
    <source>
        <strain evidence="1">HF2106</strain>
    </source>
</reference>
<accession>A0AAW4YFD4</accession>
<dbReference type="AlphaFoldDB" id="A0AAW4YFD4"/>
<name>A0AAW4YFD4_9BACT</name>
<evidence type="ECO:0000313" key="1">
    <source>
        <dbReference type="EMBL" id="MCE4120867.1"/>
    </source>
</evidence>
<evidence type="ECO:0000313" key="2">
    <source>
        <dbReference type="Proteomes" id="UP001200307"/>
    </source>
</evidence>
<proteinExistence type="predicted"/>
<sequence length="91" mass="10569">MNFSYPELGVNFSKDSIESAYCFFHQKLLVYEYSTSPTQRDDIEYAISQYVDGMPPALYQLLANGTPHYLLDHTAFEQDMRHAIELFDGMM</sequence>
<comment type="caution">
    <text evidence="1">The sequence shown here is derived from an EMBL/GenBank/DDBJ whole genome shotgun (WGS) entry which is preliminary data.</text>
</comment>
<dbReference type="EMBL" id="JAJTVO010000002">
    <property type="protein sequence ID" value="MCE4120867.1"/>
    <property type="molecule type" value="Genomic_DNA"/>
</dbReference>
<dbReference type="Proteomes" id="UP001200307">
    <property type="component" value="Unassembled WGS sequence"/>
</dbReference>